<name>A0ABN6E8A2_9FIRM</name>
<feature type="domain" description="SpoVT-AbrB" evidence="8">
    <location>
        <begin position="5"/>
        <end position="47"/>
    </location>
</feature>
<evidence type="ECO:0000256" key="4">
    <source>
        <dbReference type="ARBA" id="ARBA00023015"/>
    </source>
</evidence>
<dbReference type="InterPro" id="IPR020603">
    <property type="entry name" value="MraZ_dom"/>
</dbReference>
<protein>
    <recommendedName>
        <fullName evidence="1 7">Transcriptional regulator MraZ</fullName>
    </recommendedName>
</protein>
<evidence type="ECO:0000256" key="3">
    <source>
        <dbReference type="ARBA" id="ARBA00022737"/>
    </source>
</evidence>
<gene>
    <name evidence="7 9" type="primary">mraZ</name>
    <name evidence="9" type="ORF">CaldiYA01_17020</name>
</gene>
<evidence type="ECO:0000256" key="6">
    <source>
        <dbReference type="ARBA" id="ARBA00023163"/>
    </source>
</evidence>
<dbReference type="InterPro" id="IPR037914">
    <property type="entry name" value="SpoVT-AbrB_sf"/>
</dbReference>
<organism evidence="9 10">
    <name type="scientific">Caldicellulosiruptor diazotrophicus</name>
    <dbReference type="NCBI Taxonomy" id="2806205"/>
    <lineage>
        <taxon>Bacteria</taxon>
        <taxon>Bacillati</taxon>
        <taxon>Bacillota</taxon>
        <taxon>Bacillota incertae sedis</taxon>
        <taxon>Caldicellulosiruptorales</taxon>
        <taxon>Caldicellulosiruptoraceae</taxon>
        <taxon>Caldicellulosiruptor</taxon>
    </lineage>
</organism>
<evidence type="ECO:0000313" key="9">
    <source>
        <dbReference type="EMBL" id="BCS81742.1"/>
    </source>
</evidence>
<keyword evidence="3" id="KW-0677">Repeat</keyword>
<dbReference type="SUPFAM" id="SSF89447">
    <property type="entry name" value="AbrB/MazE/MraZ-like"/>
    <property type="match status" value="1"/>
</dbReference>
<dbReference type="PANTHER" id="PTHR34701">
    <property type="entry name" value="TRANSCRIPTIONAL REGULATOR MRAZ"/>
    <property type="match status" value="1"/>
</dbReference>
<dbReference type="InterPro" id="IPR038619">
    <property type="entry name" value="MraZ_sf"/>
</dbReference>
<evidence type="ECO:0000256" key="2">
    <source>
        <dbReference type="ARBA" id="ARBA00022490"/>
    </source>
</evidence>
<dbReference type="PANTHER" id="PTHR34701:SF1">
    <property type="entry name" value="TRANSCRIPTIONAL REGULATOR MRAZ"/>
    <property type="match status" value="1"/>
</dbReference>
<dbReference type="HAMAP" id="MF_01008">
    <property type="entry name" value="MraZ"/>
    <property type="match status" value="1"/>
</dbReference>
<feature type="domain" description="SpoVT-AbrB" evidence="8">
    <location>
        <begin position="76"/>
        <end position="119"/>
    </location>
</feature>
<evidence type="ECO:0000313" key="10">
    <source>
        <dbReference type="Proteomes" id="UP000663623"/>
    </source>
</evidence>
<keyword evidence="2 7" id="KW-0963">Cytoplasm</keyword>
<evidence type="ECO:0000259" key="8">
    <source>
        <dbReference type="PROSITE" id="PS51740"/>
    </source>
</evidence>
<dbReference type="CDD" id="cd16320">
    <property type="entry name" value="MraZ_N"/>
    <property type="match status" value="1"/>
</dbReference>
<proteinExistence type="inferred from homology"/>
<comment type="similarity">
    <text evidence="7">Belongs to the MraZ family.</text>
</comment>
<accession>A0ABN6E8A2</accession>
<dbReference type="Gene3D" id="3.40.1550.20">
    <property type="entry name" value="Transcriptional regulator MraZ domain"/>
    <property type="match status" value="1"/>
</dbReference>
<reference evidence="9 10" key="1">
    <citation type="submission" date="2021-02" db="EMBL/GenBank/DDBJ databases">
        <title>Nitrogen-fixing ability and nitrogen fixation related genes of thermophilic fermentative bacteria in the genus Caldicellulosiruptor.</title>
        <authorList>
            <person name="Chen Y."/>
            <person name="Nishihara A."/>
            <person name="Haruta S."/>
        </authorList>
    </citation>
    <scope>NUCLEOTIDE SEQUENCE [LARGE SCALE GENOMIC DNA]</scope>
    <source>
        <strain evidence="9 10">YA01</strain>
    </source>
</reference>
<evidence type="ECO:0000256" key="5">
    <source>
        <dbReference type="ARBA" id="ARBA00023125"/>
    </source>
</evidence>
<dbReference type="EMBL" id="AP024480">
    <property type="protein sequence ID" value="BCS81742.1"/>
    <property type="molecule type" value="Genomic_DNA"/>
</dbReference>
<sequence length="143" mass="16704">MLIGEYKHVVDNKGRIILPSKFREELGERFILTKGLDNCLFGYSLKEWSVLEEKLKKLPLTSKEARTFLRFFFAGACECEVDKQGRVLIPQNLREYAGIQKEVFIIGVMTRIEIWSEDNWLKEMTNEDLSVDRIAQKMEELGI</sequence>
<dbReference type="InterPro" id="IPR007159">
    <property type="entry name" value="SpoVT-AbrB_dom"/>
</dbReference>
<comment type="subunit">
    <text evidence="7">Forms oligomers.</text>
</comment>
<keyword evidence="5 7" id="KW-0238">DNA-binding</keyword>
<dbReference type="InterPro" id="IPR003444">
    <property type="entry name" value="MraZ"/>
</dbReference>
<dbReference type="RefSeq" id="WP_207178782.1">
    <property type="nucleotide sequence ID" value="NZ_AP024480.1"/>
</dbReference>
<evidence type="ECO:0000256" key="7">
    <source>
        <dbReference type="HAMAP-Rule" id="MF_01008"/>
    </source>
</evidence>
<dbReference type="Proteomes" id="UP000663623">
    <property type="component" value="Chromosome"/>
</dbReference>
<dbReference type="InterPro" id="IPR035642">
    <property type="entry name" value="MraZ_N"/>
</dbReference>
<dbReference type="CDD" id="cd16321">
    <property type="entry name" value="MraZ_C"/>
    <property type="match status" value="1"/>
</dbReference>
<evidence type="ECO:0000256" key="1">
    <source>
        <dbReference type="ARBA" id="ARBA00013860"/>
    </source>
</evidence>
<dbReference type="PROSITE" id="PS51740">
    <property type="entry name" value="SPOVT_ABRB"/>
    <property type="match status" value="2"/>
</dbReference>
<dbReference type="Pfam" id="PF02381">
    <property type="entry name" value="MraZ"/>
    <property type="match status" value="2"/>
</dbReference>
<dbReference type="InterPro" id="IPR035644">
    <property type="entry name" value="MraZ_C"/>
</dbReference>
<dbReference type="NCBIfam" id="TIGR00242">
    <property type="entry name" value="division/cell wall cluster transcriptional repressor MraZ"/>
    <property type="match status" value="1"/>
</dbReference>
<comment type="subcellular location">
    <subcellularLocation>
        <location evidence="7">Cytoplasm</location>
        <location evidence="7">Nucleoid</location>
    </subcellularLocation>
</comment>
<keyword evidence="6 7" id="KW-0804">Transcription</keyword>
<keyword evidence="10" id="KW-1185">Reference proteome</keyword>
<keyword evidence="4 7" id="KW-0805">Transcription regulation</keyword>